<dbReference type="InterPro" id="IPR046230">
    <property type="entry name" value="DUF6263"/>
</dbReference>
<evidence type="ECO:0000313" key="3">
    <source>
        <dbReference type="Proteomes" id="UP001500736"/>
    </source>
</evidence>
<proteinExistence type="predicted"/>
<reference evidence="2 3" key="1">
    <citation type="journal article" date="2019" name="Int. J. Syst. Evol. Microbiol.">
        <title>The Global Catalogue of Microorganisms (GCM) 10K type strain sequencing project: providing services to taxonomists for standard genome sequencing and annotation.</title>
        <authorList>
            <consortium name="The Broad Institute Genomics Platform"/>
            <consortium name="The Broad Institute Genome Sequencing Center for Infectious Disease"/>
            <person name="Wu L."/>
            <person name="Ma J."/>
        </authorList>
    </citation>
    <scope>NUCLEOTIDE SEQUENCE [LARGE SCALE GENOMIC DNA]</scope>
    <source>
        <strain evidence="2 3">JCM 15976</strain>
    </source>
</reference>
<dbReference type="EMBL" id="BAAAGF010000002">
    <property type="protein sequence ID" value="GAA0744103.1"/>
    <property type="molecule type" value="Genomic_DNA"/>
</dbReference>
<keyword evidence="1" id="KW-0732">Signal</keyword>
<organism evidence="2 3">
    <name type="scientific">Gaetbulibacter jejuensis</name>
    <dbReference type="NCBI Taxonomy" id="584607"/>
    <lineage>
        <taxon>Bacteria</taxon>
        <taxon>Pseudomonadati</taxon>
        <taxon>Bacteroidota</taxon>
        <taxon>Flavobacteriia</taxon>
        <taxon>Flavobacteriales</taxon>
        <taxon>Flavobacteriaceae</taxon>
        <taxon>Gaetbulibacter</taxon>
    </lineage>
</organism>
<gene>
    <name evidence="2" type="ORF">GCM10009431_17910</name>
</gene>
<evidence type="ECO:0000256" key="1">
    <source>
        <dbReference type="SAM" id="SignalP"/>
    </source>
</evidence>
<evidence type="ECO:0000313" key="2">
    <source>
        <dbReference type="EMBL" id="GAA0744103.1"/>
    </source>
</evidence>
<accession>A0ABN1JPR6</accession>
<keyword evidence="3" id="KW-1185">Reference proteome</keyword>
<name>A0ABN1JPR6_9FLAO</name>
<sequence length="246" mass="27202">MKKILILLLLGVSMLSAAQEKVLLRLNYVEGQKYAMSMSMSQVIGDDIITNDMQIDMQYDITKVTGDTYESNAKITRMAMDMRQDQLAVSYDTNKKHDELDETGQMMKIRLEPMLSATIITKGDNLGNILETRVEPSDIEGAADFADQSGSVIYPKEEVAVGDTWTKTKVDNAMTFNFIYKVKAINRNNVLVDISGSISGTASGDITGTMDIDRDSGMPTLSKINMTMSIEGQKSTTDMTAKFTKI</sequence>
<dbReference type="Pfam" id="PF19777">
    <property type="entry name" value="DUF6263"/>
    <property type="match status" value="1"/>
</dbReference>
<comment type="caution">
    <text evidence="2">The sequence shown here is derived from an EMBL/GenBank/DDBJ whole genome shotgun (WGS) entry which is preliminary data.</text>
</comment>
<feature type="chain" id="PRO_5046451492" evidence="1">
    <location>
        <begin position="19"/>
        <end position="246"/>
    </location>
</feature>
<dbReference type="RefSeq" id="WP_343797607.1">
    <property type="nucleotide sequence ID" value="NZ_BAAAGF010000002.1"/>
</dbReference>
<dbReference type="Proteomes" id="UP001500736">
    <property type="component" value="Unassembled WGS sequence"/>
</dbReference>
<feature type="signal peptide" evidence="1">
    <location>
        <begin position="1"/>
        <end position="18"/>
    </location>
</feature>
<protein>
    <submittedName>
        <fullName evidence="2">Uncharacterized protein</fullName>
    </submittedName>
</protein>